<dbReference type="PANTHER" id="PTHR39193">
    <property type="entry name" value="5-DEOXY-GLUCURONATE ISOMERASE"/>
    <property type="match status" value="1"/>
</dbReference>
<organism evidence="2 3">
    <name type="scientific">Beutenbergia cavernae (strain ATCC BAA-8 / DSM 12333 / CCUG 43141 / JCM 11478 / NBRC 16432 / NCIMB 13614 / HKI 0122)</name>
    <dbReference type="NCBI Taxonomy" id="471853"/>
    <lineage>
        <taxon>Bacteria</taxon>
        <taxon>Bacillati</taxon>
        <taxon>Actinomycetota</taxon>
        <taxon>Actinomycetes</taxon>
        <taxon>Micrococcales</taxon>
        <taxon>Beutenbergiaceae</taxon>
        <taxon>Beutenbergia</taxon>
    </lineage>
</organism>
<dbReference type="eggNOG" id="COG3718">
    <property type="taxonomic scope" value="Bacteria"/>
</dbReference>
<dbReference type="HOGENOM" id="CLU_066438_0_0_11"/>
<dbReference type="GO" id="GO:0008880">
    <property type="term" value="F:glucuronate isomerase activity"/>
    <property type="evidence" value="ECO:0007669"/>
    <property type="project" value="InterPro"/>
</dbReference>
<dbReference type="Proteomes" id="UP000007962">
    <property type="component" value="Chromosome"/>
</dbReference>
<dbReference type="AlphaFoldDB" id="C5BYN0"/>
<dbReference type="InterPro" id="IPR011051">
    <property type="entry name" value="RmlC_Cupin_sf"/>
</dbReference>
<dbReference type="SUPFAM" id="SSF51182">
    <property type="entry name" value="RmlC-like cupins"/>
    <property type="match status" value="1"/>
</dbReference>
<dbReference type="STRING" id="471853.Bcav_0727"/>
<dbReference type="InterPro" id="IPR024203">
    <property type="entry name" value="Deoxy-glucuronate_isom_IolB"/>
</dbReference>
<dbReference type="Pfam" id="PF04962">
    <property type="entry name" value="KduI"/>
    <property type="match status" value="1"/>
</dbReference>
<evidence type="ECO:0000256" key="1">
    <source>
        <dbReference type="ARBA" id="ARBA00023235"/>
    </source>
</evidence>
<dbReference type="PANTHER" id="PTHR39193:SF1">
    <property type="entry name" value="5-DEOXY-GLUCURONATE ISOMERASE"/>
    <property type="match status" value="1"/>
</dbReference>
<gene>
    <name evidence="2" type="ordered locus">Bcav_0727</name>
</gene>
<dbReference type="InterPro" id="IPR021120">
    <property type="entry name" value="KduI/IolB_isomerase"/>
</dbReference>
<proteinExistence type="predicted"/>
<dbReference type="Gene3D" id="2.60.120.10">
    <property type="entry name" value="Jelly Rolls"/>
    <property type="match status" value="2"/>
</dbReference>
<dbReference type="PIRSF" id="PIRSF036628">
    <property type="entry name" value="IolB"/>
    <property type="match status" value="1"/>
</dbReference>
<dbReference type="NCBIfam" id="TIGR04378">
    <property type="entry name" value="myo_inos_iolB"/>
    <property type="match status" value="1"/>
</dbReference>
<keyword evidence="1" id="KW-0413">Isomerase</keyword>
<evidence type="ECO:0000313" key="2">
    <source>
        <dbReference type="EMBL" id="ACQ78988.1"/>
    </source>
</evidence>
<sequence length="302" mass="32437">MTDLHLRAGTAARPGWRTWIDPARAGWAYSGLGVTDPAATDVELRLDADEALVLPLSGAATVHVHDGEMYELVGRRDVFAGPSDALYLPRGTTARLTGHVAVATARVADLDESAGRSGPDHSTDGVAYLPASAVGVELRGAGQASRRVQDYTIDAGPAAGVRTRRLLVCEVVTPGGNWSSYPPHKHDAHAEDERELEEIYAFVVADSPAGEPGLAYHRVYGDSPPIDLLAEVRSGDVVLVPHGYHGPSMAAPGYDLYYLNVMAGPVADGRWLAVDDPTHAWVRRTWGDQEPDPRARLEEEVR</sequence>
<accession>C5BYN0</accession>
<dbReference type="InterPro" id="IPR014710">
    <property type="entry name" value="RmlC-like_jellyroll"/>
</dbReference>
<dbReference type="EMBL" id="CP001618">
    <property type="protein sequence ID" value="ACQ78988.1"/>
    <property type="molecule type" value="Genomic_DNA"/>
</dbReference>
<dbReference type="RefSeq" id="WP_012725768.1">
    <property type="nucleotide sequence ID" value="NC_012669.1"/>
</dbReference>
<name>C5BYN0_BEUC1</name>
<reference evidence="2 3" key="1">
    <citation type="journal article" date="2009" name="Stand. Genomic Sci.">
        <title>Complete genome sequence of Beutenbergia cavernae type strain (HKI 0122).</title>
        <authorList>
            <person name="Land M."/>
            <person name="Pukall R."/>
            <person name="Abt B."/>
            <person name="Goker M."/>
            <person name="Rohde M."/>
            <person name="Glavina Del Rio T."/>
            <person name="Tice H."/>
            <person name="Copeland A."/>
            <person name="Cheng J.F."/>
            <person name="Lucas S."/>
            <person name="Chen F."/>
            <person name="Nolan M."/>
            <person name="Bruce D."/>
            <person name="Goodwin L."/>
            <person name="Pitluck S."/>
            <person name="Ivanova N."/>
            <person name="Mavromatis K."/>
            <person name="Ovchinnikova G."/>
            <person name="Pati A."/>
            <person name="Chen A."/>
            <person name="Palaniappan K."/>
            <person name="Hauser L."/>
            <person name="Chang Y.J."/>
            <person name="Jefferies C.C."/>
            <person name="Saunders E."/>
            <person name="Brettin T."/>
            <person name="Detter J.C."/>
            <person name="Han C."/>
            <person name="Chain P."/>
            <person name="Bristow J."/>
            <person name="Eisen J.A."/>
            <person name="Markowitz V."/>
            <person name="Hugenholtz P."/>
            <person name="Kyrpides N.C."/>
            <person name="Klenk H.P."/>
            <person name="Lapidus A."/>
        </authorList>
    </citation>
    <scope>NUCLEOTIDE SEQUENCE [LARGE SCALE GENOMIC DNA]</scope>
    <source>
        <strain evidence="3">ATCC BAA-8 / DSM 12333 / NBRC 16432</strain>
    </source>
</reference>
<protein>
    <submittedName>
        <fullName evidence="2">Myo-inositol catabolism IolB domain protein</fullName>
    </submittedName>
</protein>
<dbReference type="GO" id="GO:0019310">
    <property type="term" value="P:inositol catabolic process"/>
    <property type="evidence" value="ECO:0007669"/>
    <property type="project" value="InterPro"/>
</dbReference>
<dbReference type="OrthoDB" id="9799936at2"/>
<keyword evidence="3" id="KW-1185">Reference proteome</keyword>
<evidence type="ECO:0000313" key="3">
    <source>
        <dbReference type="Proteomes" id="UP000007962"/>
    </source>
</evidence>
<dbReference type="KEGG" id="bcv:Bcav_0727"/>